<accession>A0ABV1TZA3</accession>
<evidence type="ECO:0000313" key="3">
    <source>
        <dbReference type="Proteomes" id="UP001470023"/>
    </source>
</evidence>
<evidence type="ECO:0008006" key="4">
    <source>
        <dbReference type="Google" id="ProtNLM"/>
    </source>
</evidence>
<evidence type="ECO:0000313" key="2">
    <source>
        <dbReference type="EMBL" id="MER6426811.1"/>
    </source>
</evidence>
<protein>
    <recommendedName>
        <fullName evidence="4">Secreted protein</fullName>
    </recommendedName>
</protein>
<dbReference type="RefSeq" id="WP_351944523.1">
    <property type="nucleotide sequence ID" value="NZ_JBEOZW010000008.1"/>
</dbReference>
<keyword evidence="1" id="KW-0472">Membrane</keyword>
<comment type="caution">
    <text evidence="2">The sequence shown here is derived from an EMBL/GenBank/DDBJ whole genome shotgun (WGS) entry which is preliminary data.</text>
</comment>
<proteinExistence type="predicted"/>
<sequence length="184" mass="20603">MNVIDWGDAPTWVGAIFAALAAGAAIWTLKSQRDQIREQREFIAQQAEVLTVERDVLLLERKERTERQARGVRLSGYRFPGIISADEQAASVLVHNESEAEIQNITADFGHLGPAVRACEWGELGSGEELPLTVPVLSRGALCYFQAREWKEDDHPRSYVPRVSFTDSHGRRWCLAGDNLTSVR</sequence>
<keyword evidence="1" id="KW-0812">Transmembrane</keyword>
<name>A0ABV1TZA3_9ACTN</name>
<keyword evidence="3" id="KW-1185">Reference proteome</keyword>
<feature type="transmembrane region" description="Helical" evidence="1">
    <location>
        <begin position="12"/>
        <end position="29"/>
    </location>
</feature>
<organism evidence="2 3">
    <name type="scientific">Streptomyces sp. 900105245</name>
    <dbReference type="NCBI Taxonomy" id="3154379"/>
    <lineage>
        <taxon>Bacteria</taxon>
        <taxon>Bacillati</taxon>
        <taxon>Actinomycetota</taxon>
        <taxon>Actinomycetes</taxon>
        <taxon>Kitasatosporales</taxon>
        <taxon>Streptomycetaceae</taxon>
        <taxon>Streptomyces</taxon>
    </lineage>
</organism>
<dbReference type="EMBL" id="JBEPAZ010000002">
    <property type="protein sequence ID" value="MER6426811.1"/>
    <property type="molecule type" value="Genomic_DNA"/>
</dbReference>
<evidence type="ECO:0000256" key="1">
    <source>
        <dbReference type="SAM" id="Phobius"/>
    </source>
</evidence>
<gene>
    <name evidence="2" type="ORF">ABT272_03525</name>
</gene>
<dbReference type="Proteomes" id="UP001470023">
    <property type="component" value="Unassembled WGS sequence"/>
</dbReference>
<keyword evidence="1" id="KW-1133">Transmembrane helix</keyword>
<reference evidence="2 3" key="1">
    <citation type="submission" date="2024-06" db="EMBL/GenBank/DDBJ databases">
        <title>The Natural Products Discovery Center: Release of the First 8490 Sequenced Strains for Exploring Actinobacteria Biosynthetic Diversity.</title>
        <authorList>
            <person name="Kalkreuter E."/>
            <person name="Kautsar S.A."/>
            <person name="Yang D."/>
            <person name="Bader C.D."/>
            <person name="Teijaro C.N."/>
            <person name="Fluegel L."/>
            <person name="Davis C.M."/>
            <person name="Simpson J.R."/>
            <person name="Lauterbach L."/>
            <person name="Steele A.D."/>
            <person name="Gui C."/>
            <person name="Meng S."/>
            <person name="Li G."/>
            <person name="Viehrig K."/>
            <person name="Ye F."/>
            <person name="Su P."/>
            <person name="Kiefer A.F."/>
            <person name="Nichols A."/>
            <person name="Cepeda A.J."/>
            <person name="Yan W."/>
            <person name="Fan B."/>
            <person name="Jiang Y."/>
            <person name="Adhikari A."/>
            <person name="Zheng C.-J."/>
            <person name="Schuster L."/>
            <person name="Cowan T.M."/>
            <person name="Smanski M.J."/>
            <person name="Chevrette M.G."/>
            <person name="De Carvalho L.P.S."/>
            <person name="Shen B."/>
        </authorList>
    </citation>
    <scope>NUCLEOTIDE SEQUENCE [LARGE SCALE GENOMIC DNA]</scope>
    <source>
        <strain evidence="2 3">NPDC001166</strain>
    </source>
</reference>